<sequence length="88" mass="9645">MTDLTPAIIVTCGLLCDIFGAYLIAKNILKPFASPYMRDIGDSGTLNGGALIIENPDYKRDETSYLKSAKFGFYLLLFGFVLQGVGTW</sequence>
<dbReference type="AlphaFoldDB" id="A0A1I7IKK5"/>
<feature type="transmembrane region" description="Helical" evidence="1">
    <location>
        <begin position="69"/>
        <end position="86"/>
    </location>
</feature>
<dbReference type="EMBL" id="FPBZ01000021">
    <property type="protein sequence ID" value="SFU73461.1"/>
    <property type="molecule type" value="Genomic_DNA"/>
</dbReference>
<keyword evidence="1" id="KW-0472">Membrane</keyword>
<protein>
    <submittedName>
        <fullName evidence="2">Uncharacterized protein</fullName>
    </submittedName>
</protein>
<reference evidence="2 3" key="1">
    <citation type="submission" date="2016-10" db="EMBL/GenBank/DDBJ databases">
        <authorList>
            <person name="de Groot N.N."/>
        </authorList>
    </citation>
    <scope>NUCLEOTIDE SEQUENCE [LARGE SCALE GENOMIC DNA]</scope>
    <source>
        <strain evidence="2 3">Nl14</strain>
    </source>
</reference>
<name>A0A1I7IKK5_9PROT</name>
<dbReference type="RefSeq" id="WP_074975731.1">
    <property type="nucleotide sequence ID" value="NZ_FPBZ01000021.1"/>
</dbReference>
<proteinExistence type="predicted"/>
<keyword evidence="1" id="KW-1133">Transmembrane helix</keyword>
<gene>
    <name evidence="2" type="ORF">SAMN05216417_1212</name>
</gene>
<accession>A0A1I7IKK5</accession>
<feature type="transmembrane region" description="Helical" evidence="1">
    <location>
        <begin position="6"/>
        <end position="25"/>
    </location>
</feature>
<organism evidence="2 3">
    <name type="scientific">Nitrosospira multiformis</name>
    <dbReference type="NCBI Taxonomy" id="1231"/>
    <lineage>
        <taxon>Bacteria</taxon>
        <taxon>Pseudomonadati</taxon>
        <taxon>Pseudomonadota</taxon>
        <taxon>Betaproteobacteria</taxon>
        <taxon>Nitrosomonadales</taxon>
        <taxon>Nitrosomonadaceae</taxon>
        <taxon>Nitrosospira</taxon>
    </lineage>
</organism>
<evidence type="ECO:0000313" key="3">
    <source>
        <dbReference type="Proteomes" id="UP000182649"/>
    </source>
</evidence>
<evidence type="ECO:0000313" key="2">
    <source>
        <dbReference type="EMBL" id="SFU73461.1"/>
    </source>
</evidence>
<dbReference type="Proteomes" id="UP000182649">
    <property type="component" value="Unassembled WGS sequence"/>
</dbReference>
<evidence type="ECO:0000256" key="1">
    <source>
        <dbReference type="SAM" id="Phobius"/>
    </source>
</evidence>
<keyword evidence="1" id="KW-0812">Transmembrane</keyword>